<dbReference type="EMBL" id="DOGS01000283">
    <property type="protein sequence ID" value="HBQ50017.1"/>
    <property type="molecule type" value="Genomic_DNA"/>
</dbReference>
<comment type="caution">
    <text evidence="4">The sequence shown here is derived from an EMBL/GenBank/DDBJ whole genome shotgun (WGS) entry which is preliminary data.</text>
</comment>
<gene>
    <name evidence="2" type="ORF">DCG65_04720</name>
    <name evidence="3" type="ORF">DD728_14265</name>
    <name evidence="4" type="ORF">HY36_14500</name>
</gene>
<feature type="chain" id="PRO_5044537702" evidence="1">
    <location>
        <begin position="22"/>
        <end position="114"/>
    </location>
</feature>
<organism evidence="4 5">
    <name type="scientific">Hyphomonas atlantica</name>
    <dbReference type="NCBI Taxonomy" id="1280948"/>
    <lineage>
        <taxon>Bacteria</taxon>
        <taxon>Pseudomonadati</taxon>
        <taxon>Pseudomonadota</taxon>
        <taxon>Alphaproteobacteria</taxon>
        <taxon>Hyphomonadales</taxon>
        <taxon>Hyphomonadaceae</taxon>
        <taxon>Hyphomonas</taxon>
    </lineage>
</organism>
<proteinExistence type="predicted"/>
<dbReference type="OrthoDB" id="7620090at2"/>
<dbReference type="AlphaFoldDB" id="A0A059E7J2"/>
<reference evidence="4 5" key="1">
    <citation type="journal article" date="2014" name="Antonie Van Leeuwenhoek">
        <title>Hyphomonas beringensis sp. nov. and Hyphomonas chukchiensis sp. nov., isolated from surface seawater of the Bering Sea and Chukchi Sea.</title>
        <authorList>
            <person name="Li C."/>
            <person name="Lai Q."/>
            <person name="Li G."/>
            <person name="Dong C."/>
            <person name="Wang J."/>
            <person name="Liao Y."/>
            <person name="Shao Z."/>
        </authorList>
    </citation>
    <scope>NUCLEOTIDE SEQUENCE [LARGE SCALE GENOMIC DNA]</scope>
    <source>
        <strain evidence="4 5">22II1-22F38</strain>
    </source>
</reference>
<sequence>MVRELMIAAAAGAMFMGSASAEPVSDEMNLGMMHWIRDTVCTPDREIVFVPVSHDIPTLQGEWAVIAMDNPDPNSAHIVSLNEKNWLKANGCDEDPADTLQMASRKTESARLGL</sequence>
<evidence type="ECO:0000256" key="1">
    <source>
        <dbReference type="SAM" id="SignalP"/>
    </source>
</evidence>
<dbReference type="Proteomes" id="UP000259173">
    <property type="component" value="Unassembled WGS sequence"/>
</dbReference>
<evidence type="ECO:0000313" key="5">
    <source>
        <dbReference type="Proteomes" id="UP000024547"/>
    </source>
</evidence>
<evidence type="ECO:0000313" key="6">
    <source>
        <dbReference type="Proteomes" id="UP000259173"/>
    </source>
</evidence>
<name>A0A059E7J2_9PROT</name>
<evidence type="ECO:0000313" key="7">
    <source>
        <dbReference type="Proteomes" id="UP000263957"/>
    </source>
</evidence>
<dbReference type="STRING" id="1280948.HY36_14500"/>
<dbReference type="PATRIC" id="fig|1280948.3.peg.1136"/>
<keyword evidence="5" id="KW-1185">Reference proteome</keyword>
<dbReference type="Proteomes" id="UP000263957">
    <property type="component" value="Unassembled WGS sequence"/>
</dbReference>
<feature type="signal peptide" evidence="1">
    <location>
        <begin position="1"/>
        <end position="21"/>
    </location>
</feature>
<accession>A0A059E7J2</accession>
<dbReference type="Proteomes" id="UP000024547">
    <property type="component" value="Unassembled WGS sequence"/>
</dbReference>
<keyword evidence="1" id="KW-0732">Signal</keyword>
<reference evidence="6 7" key="2">
    <citation type="journal article" date="2018" name="Nat. Biotechnol.">
        <title>A standardized bacterial taxonomy based on genome phylogeny substantially revises the tree of life.</title>
        <authorList>
            <person name="Parks D.H."/>
            <person name="Chuvochina M."/>
            <person name="Waite D.W."/>
            <person name="Rinke C."/>
            <person name="Skarshewski A."/>
            <person name="Chaumeil P.A."/>
            <person name="Hugenholtz P."/>
        </authorList>
    </citation>
    <scope>NUCLEOTIDE SEQUENCE [LARGE SCALE GENOMIC DNA]</scope>
    <source>
        <strain evidence="3">UBA10378</strain>
        <strain evidence="2">UBA8557</strain>
    </source>
</reference>
<dbReference type="EMBL" id="DMBR01000137">
    <property type="protein sequence ID" value="HAE93840.1"/>
    <property type="molecule type" value="Genomic_DNA"/>
</dbReference>
<evidence type="ECO:0000313" key="4">
    <source>
        <dbReference type="EMBL" id="KCZ63502.1"/>
    </source>
</evidence>
<dbReference type="EMBL" id="AWFH01000006">
    <property type="protein sequence ID" value="KCZ63502.1"/>
    <property type="molecule type" value="Genomic_DNA"/>
</dbReference>
<dbReference type="RefSeq" id="WP_035549625.1">
    <property type="nucleotide sequence ID" value="NZ_AWFH01000006.1"/>
</dbReference>
<evidence type="ECO:0000313" key="2">
    <source>
        <dbReference type="EMBL" id="HAE93840.1"/>
    </source>
</evidence>
<evidence type="ECO:0000313" key="3">
    <source>
        <dbReference type="EMBL" id="HBQ50017.1"/>
    </source>
</evidence>
<protein>
    <submittedName>
        <fullName evidence="4">Uncharacterized protein</fullName>
    </submittedName>
</protein>